<evidence type="ECO:0000313" key="5">
    <source>
        <dbReference type="EMBL" id="CAK0878449.1"/>
    </source>
</evidence>
<accession>A0ABN9W1S3</accession>
<gene>
    <name evidence="5" type="ORF">PCOR1329_LOCUS62209</name>
</gene>
<dbReference type="InterPro" id="IPR050437">
    <property type="entry name" value="Ribos_protein_bS1-like"/>
</dbReference>
<keyword evidence="3" id="KW-0687">Ribonucleoprotein</keyword>
<feature type="domain" description="S1 motif" evidence="4">
    <location>
        <begin position="166"/>
        <end position="239"/>
    </location>
</feature>
<evidence type="ECO:0000256" key="1">
    <source>
        <dbReference type="ARBA" id="ARBA00006767"/>
    </source>
</evidence>
<sequence>MKIVKTKRDYRIGDEVFAKFPEDCLMYLGTVLKRNTDGTFQVRWENVDGGPEESVVSANDMKVPPIPYDKLKVGQVYTGTVTRVEEVGAFVGVGANREGLLHVSDIFMGRVDDIHTLLEEDQEVKVWTCALDDDSKFRLTMIMGRRYGQGGRRFTNLSALAWEIGDEWLDGEVVRVVPCGAFVDVKVDGVEQVRGFVHVSHMSETFVEDISSVVEVGKVVRLRLVDVRGKGEKLSFSMRSSVVPNPALKTKVAPDFGTFLKIAPSTWLKGRVNWLSPKGAFIELTEPGGHRAYL</sequence>
<dbReference type="CDD" id="cd04508">
    <property type="entry name" value="Tudor_SF"/>
    <property type="match status" value="1"/>
</dbReference>
<dbReference type="Proteomes" id="UP001189429">
    <property type="component" value="Unassembled WGS sequence"/>
</dbReference>
<dbReference type="PROSITE" id="PS50126">
    <property type="entry name" value="S1"/>
    <property type="match status" value="2"/>
</dbReference>
<organism evidence="5 6">
    <name type="scientific">Prorocentrum cordatum</name>
    <dbReference type="NCBI Taxonomy" id="2364126"/>
    <lineage>
        <taxon>Eukaryota</taxon>
        <taxon>Sar</taxon>
        <taxon>Alveolata</taxon>
        <taxon>Dinophyceae</taxon>
        <taxon>Prorocentrales</taxon>
        <taxon>Prorocentraceae</taxon>
        <taxon>Prorocentrum</taxon>
    </lineage>
</organism>
<dbReference type="Gene3D" id="2.40.50.140">
    <property type="entry name" value="Nucleic acid-binding proteins"/>
    <property type="match status" value="2"/>
</dbReference>
<dbReference type="SMART" id="SM00316">
    <property type="entry name" value="S1"/>
    <property type="match status" value="2"/>
</dbReference>
<dbReference type="PANTHER" id="PTHR10724:SF7">
    <property type="entry name" value="SMALL RIBOSOMAL SUBUNIT PROTEIN BS1C"/>
    <property type="match status" value="1"/>
</dbReference>
<evidence type="ECO:0000256" key="2">
    <source>
        <dbReference type="ARBA" id="ARBA00022980"/>
    </source>
</evidence>
<evidence type="ECO:0000259" key="4">
    <source>
        <dbReference type="PROSITE" id="PS50126"/>
    </source>
</evidence>
<feature type="domain" description="S1 motif" evidence="4">
    <location>
        <begin position="74"/>
        <end position="146"/>
    </location>
</feature>
<name>A0ABN9W1S3_9DINO</name>
<dbReference type="Gene3D" id="2.30.30.140">
    <property type="match status" value="1"/>
</dbReference>
<dbReference type="PANTHER" id="PTHR10724">
    <property type="entry name" value="30S RIBOSOMAL PROTEIN S1"/>
    <property type="match status" value="1"/>
</dbReference>
<protein>
    <recommendedName>
        <fullName evidence="4">S1 motif domain-containing protein</fullName>
    </recommendedName>
</protein>
<keyword evidence="6" id="KW-1185">Reference proteome</keyword>
<comment type="caution">
    <text evidence="5">The sequence shown here is derived from an EMBL/GenBank/DDBJ whole genome shotgun (WGS) entry which is preliminary data.</text>
</comment>
<dbReference type="InterPro" id="IPR012340">
    <property type="entry name" value="NA-bd_OB-fold"/>
</dbReference>
<dbReference type="EMBL" id="CAUYUJ010017849">
    <property type="protein sequence ID" value="CAK0878449.1"/>
    <property type="molecule type" value="Genomic_DNA"/>
</dbReference>
<comment type="similarity">
    <text evidence="1">Belongs to the bacterial ribosomal protein bS1 family.</text>
</comment>
<evidence type="ECO:0000313" key="6">
    <source>
        <dbReference type="Proteomes" id="UP001189429"/>
    </source>
</evidence>
<keyword evidence="2" id="KW-0689">Ribosomal protein</keyword>
<dbReference type="Pfam" id="PF00575">
    <property type="entry name" value="S1"/>
    <property type="match status" value="2"/>
</dbReference>
<dbReference type="InterPro" id="IPR003029">
    <property type="entry name" value="S1_domain"/>
</dbReference>
<dbReference type="SUPFAM" id="SSF50249">
    <property type="entry name" value="Nucleic acid-binding proteins"/>
    <property type="match status" value="2"/>
</dbReference>
<proteinExistence type="inferred from homology"/>
<evidence type="ECO:0000256" key="3">
    <source>
        <dbReference type="ARBA" id="ARBA00023274"/>
    </source>
</evidence>
<reference evidence="5" key="1">
    <citation type="submission" date="2023-10" db="EMBL/GenBank/DDBJ databases">
        <authorList>
            <person name="Chen Y."/>
            <person name="Shah S."/>
            <person name="Dougan E. K."/>
            <person name="Thang M."/>
            <person name="Chan C."/>
        </authorList>
    </citation>
    <scope>NUCLEOTIDE SEQUENCE [LARGE SCALE GENOMIC DNA]</scope>
</reference>